<evidence type="ECO:0000256" key="2">
    <source>
        <dbReference type="ARBA" id="ARBA00004123"/>
    </source>
</evidence>
<evidence type="ECO:0000256" key="7">
    <source>
        <dbReference type="ARBA" id="ARBA00022842"/>
    </source>
</evidence>
<organism evidence="13 14">
    <name type="scientific">Metschnikowia bicuspidata</name>
    <dbReference type="NCBI Taxonomy" id="27322"/>
    <lineage>
        <taxon>Eukaryota</taxon>
        <taxon>Fungi</taxon>
        <taxon>Dikarya</taxon>
        <taxon>Ascomycota</taxon>
        <taxon>Saccharomycotina</taxon>
        <taxon>Pichiomycetes</taxon>
        <taxon>Metschnikowiaceae</taxon>
        <taxon>Metschnikowia</taxon>
    </lineage>
</organism>
<evidence type="ECO:0000256" key="5">
    <source>
        <dbReference type="ARBA" id="ARBA00022763"/>
    </source>
</evidence>
<evidence type="ECO:0000256" key="3">
    <source>
        <dbReference type="ARBA" id="ARBA00022722"/>
    </source>
</evidence>
<evidence type="ECO:0000256" key="1">
    <source>
        <dbReference type="ARBA" id="ARBA00001946"/>
    </source>
</evidence>
<dbReference type="PRINTS" id="PR00853">
    <property type="entry name" value="XPGRADSUPER"/>
</dbReference>
<dbReference type="Pfam" id="PF00867">
    <property type="entry name" value="XPG_I"/>
    <property type="match status" value="1"/>
</dbReference>
<dbReference type="CDD" id="cd09857">
    <property type="entry name" value="PIN_EXO1"/>
    <property type="match status" value="1"/>
</dbReference>
<dbReference type="Gene3D" id="1.10.150.20">
    <property type="entry name" value="5' to 3' exonuclease, C-terminal subdomain"/>
    <property type="match status" value="1"/>
</dbReference>
<proteinExistence type="predicted"/>
<keyword evidence="7" id="KW-0460">Magnesium</keyword>
<protein>
    <submittedName>
        <fullName evidence="13">PIN domain-like protein</fullName>
    </submittedName>
</protein>
<keyword evidence="6" id="KW-0378">Hydrolase</keyword>
<gene>
    <name evidence="13" type="ORF">METBISCDRAFT_1238</name>
</gene>
<dbReference type="SMART" id="SM00485">
    <property type="entry name" value="XPGN"/>
    <property type="match status" value="1"/>
</dbReference>
<dbReference type="AlphaFoldDB" id="A0A4P9ZG51"/>
<feature type="compositionally biased region" description="Acidic residues" evidence="10">
    <location>
        <begin position="470"/>
        <end position="487"/>
    </location>
</feature>
<dbReference type="Proteomes" id="UP000268321">
    <property type="component" value="Unassembled WGS sequence"/>
</dbReference>
<dbReference type="InterPro" id="IPR006085">
    <property type="entry name" value="XPG_DNA_repair_N"/>
</dbReference>
<dbReference type="GO" id="GO:0005634">
    <property type="term" value="C:nucleus"/>
    <property type="evidence" value="ECO:0007669"/>
    <property type="project" value="UniProtKB-SubCell"/>
</dbReference>
<comment type="subcellular location">
    <subcellularLocation>
        <location evidence="2">Nucleus</location>
    </subcellularLocation>
</comment>
<dbReference type="InterPro" id="IPR044752">
    <property type="entry name" value="PIN-like_EXO1"/>
</dbReference>
<evidence type="ECO:0000313" key="13">
    <source>
        <dbReference type="EMBL" id="RKP31868.1"/>
    </source>
</evidence>
<dbReference type="Gene3D" id="3.40.50.1010">
    <property type="entry name" value="5'-nuclease"/>
    <property type="match status" value="1"/>
</dbReference>
<dbReference type="EMBL" id="ML004436">
    <property type="protein sequence ID" value="RKP31868.1"/>
    <property type="molecule type" value="Genomic_DNA"/>
</dbReference>
<comment type="cofactor">
    <cofactor evidence="1">
        <name>Mg(2+)</name>
        <dbReference type="ChEBI" id="CHEBI:18420"/>
    </cofactor>
</comment>
<dbReference type="OrthoDB" id="26491at2759"/>
<dbReference type="InterPro" id="IPR008918">
    <property type="entry name" value="HhH2"/>
</dbReference>
<dbReference type="InterPro" id="IPR036279">
    <property type="entry name" value="5-3_exonuclease_C_sf"/>
</dbReference>
<dbReference type="InterPro" id="IPR029060">
    <property type="entry name" value="PIN-like_dom_sf"/>
</dbReference>
<feature type="region of interest" description="Disordered" evidence="10">
    <location>
        <begin position="443"/>
        <end position="487"/>
    </location>
</feature>
<dbReference type="PANTHER" id="PTHR11081:SF65">
    <property type="entry name" value="DNA DAMAGE-INDUCIBLE PROTEIN DIN7-RELATED"/>
    <property type="match status" value="1"/>
</dbReference>
<keyword evidence="8" id="KW-0234">DNA repair</keyword>
<dbReference type="PANTHER" id="PTHR11081">
    <property type="entry name" value="FLAP ENDONUCLEASE FAMILY MEMBER"/>
    <property type="match status" value="1"/>
</dbReference>
<dbReference type="InterPro" id="IPR006084">
    <property type="entry name" value="XPG/Rad2"/>
</dbReference>
<evidence type="ECO:0000256" key="9">
    <source>
        <dbReference type="ARBA" id="ARBA00023242"/>
    </source>
</evidence>
<dbReference type="GO" id="GO:0017108">
    <property type="term" value="F:5'-flap endonuclease activity"/>
    <property type="evidence" value="ECO:0007669"/>
    <property type="project" value="TreeGrafter"/>
</dbReference>
<keyword evidence="3" id="KW-0540">Nuclease</keyword>
<keyword evidence="9" id="KW-0539">Nucleus</keyword>
<feature type="domain" description="XPG-I" evidence="11">
    <location>
        <begin position="138"/>
        <end position="205"/>
    </location>
</feature>
<evidence type="ECO:0000256" key="10">
    <source>
        <dbReference type="SAM" id="MobiDB-lite"/>
    </source>
</evidence>
<dbReference type="SUPFAM" id="SSF88723">
    <property type="entry name" value="PIN domain-like"/>
    <property type="match status" value="1"/>
</dbReference>
<keyword evidence="5" id="KW-0227">DNA damage</keyword>
<feature type="non-terminal residue" evidence="13">
    <location>
        <position position="525"/>
    </location>
</feature>
<dbReference type="SMART" id="SM00279">
    <property type="entry name" value="HhH2"/>
    <property type="match status" value="1"/>
</dbReference>
<accession>A0A4P9ZG51</accession>
<evidence type="ECO:0000313" key="14">
    <source>
        <dbReference type="Proteomes" id="UP000268321"/>
    </source>
</evidence>
<feature type="domain" description="XPG N-terminal" evidence="12">
    <location>
        <begin position="1"/>
        <end position="99"/>
    </location>
</feature>
<sequence>MGVTNLLPQLKDIQQQVSLTHYKGKTLAVDAYGWLHRGLILCAQDLCLNQPTQGYITSVMKKIHMLRDFGVEPYVVFDGASLPTKEMTAHQRREKRRVALEAANKYLKVGNRGTAFKEFMKAAGVTPEMAKAVMVELDRMGVKYVVAPYEADPQMVYLEKIGLVDGILSEDSDLLIFGCRKLITKLNDKGTCVEIDRANLPKLKAGYHKFTGEQWRCIAILSGCDYTKGIPGVGMKTAYNLVLRNGTWEAICKQLEAERKPPTQEYLQEAQKANLAFQFPKVFNPVERRLTTLNEYPAGFAVDMELVELYCGRKQSPEIQMGVCLGKLHPSTHQPLFSREVLARTGRLNSQTGKMPAATNPRTLGEFYNVLGAVVVSKETVLFKGIKNEADKSVKLSPNAKKLKRLQPLNTNSVPVSSKFFAAQNAKVMPLRRDLANIDFLTGDSEVPDESSSPIKDAPGEATAQYLTDQDNDDSSPDDGYENELEESPIKFTNVVKSWRSQFLMKESAELVSSSATTKLNIKSS</sequence>
<dbReference type="InterPro" id="IPR006086">
    <property type="entry name" value="XPG-I_dom"/>
</dbReference>
<dbReference type="Pfam" id="PF00752">
    <property type="entry name" value="XPG_N"/>
    <property type="match status" value="1"/>
</dbReference>
<evidence type="ECO:0000256" key="4">
    <source>
        <dbReference type="ARBA" id="ARBA00022723"/>
    </source>
</evidence>
<dbReference type="GO" id="GO:0003677">
    <property type="term" value="F:DNA binding"/>
    <property type="evidence" value="ECO:0007669"/>
    <property type="project" value="InterPro"/>
</dbReference>
<evidence type="ECO:0000259" key="12">
    <source>
        <dbReference type="SMART" id="SM00485"/>
    </source>
</evidence>
<reference evidence="14" key="1">
    <citation type="journal article" date="2018" name="Nat. Microbiol.">
        <title>Leveraging single-cell genomics to expand the fungal tree of life.</title>
        <authorList>
            <person name="Ahrendt S.R."/>
            <person name="Quandt C.A."/>
            <person name="Ciobanu D."/>
            <person name="Clum A."/>
            <person name="Salamov A."/>
            <person name="Andreopoulos B."/>
            <person name="Cheng J.F."/>
            <person name="Woyke T."/>
            <person name="Pelin A."/>
            <person name="Henrissat B."/>
            <person name="Reynolds N.K."/>
            <person name="Benny G.L."/>
            <person name="Smith M.E."/>
            <person name="James T.Y."/>
            <person name="Grigoriev I.V."/>
        </authorList>
    </citation>
    <scope>NUCLEOTIDE SEQUENCE [LARGE SCALE GENOMIC DNA]</scope>
    <source>
        <strain evidence="14">Baker2002</strain>
    </source>
</reference>
<evidence type="ECO:0000259" key="11">
    <source>
        <dbReference type="SMART" id="SM00484"/>
    </source>
</evidence>
<evidence type="ECO:0000256" key="8">
    <source>
        <dbReference type="ARBA" id="ARBA00023204"/>
    </source>
</evidence>
<dbReference type="GO" id="GO:0006281">
    <property type="term" value="P:DNA repair"/>
    <property type="evidence" value="ECO:0007669"/>
    <property type="project" value="UniProtKB-KW"/>
</dbReference>
<evidence type="ECO:0000256" key="6">
    <source>
        <dbReference type="ARBA" id="ARBA00022801"/>
    </source>
</evidence>
<keyword evidence="4" id="KW-0479">Metal-binding</keyword>
<dbReference type="GO" id="GO:0046872">
    <property type="term" value="F:metal ion binding"/>
    <property type="evidence" value="ECO:0007669"/>
    <property type="project" value="UniProtKB-KW"/>
</dbReference>
<dbReference type="SMART" id="SM00484">
    <property type="entry name" value="XPGI"/>
    <property type="match status" value="1"/>
</dbReference>
<dbReference type="SUPFAM" id="SSF47807">
    <property type="entry name" value="5' to 3' exonuclease, C-terminal subdomain"/>
    <property type="match status" value="1"/>
</dbReference>
<dbReference type="FunFam" id="3.40.50.1010:FF:000002">
    <property type="entry name" value="Exonuclease 1, putative"/>
    <property type="match status" value="1"/>
</dbReference>
<keyword evidence="14" id="KW-1185">Reference proteome</keyword>
<name>A0A4P9ZG51_9ASCO</name>